<feature type="domain" description="Alpha/beta hydrolase fold-3" evidence="2">
    <location>
        <begin position="73"/>
        <end position="271"/>
    </location>
</feature>
<organism evidence="3 4">
    <name type="scientific">Rubrimonas cliftonensis</name>
    <dbReference type="NCBI Taxonomy" id="89524"/>
    <lineage>
        <taxon>Bacteria</taxon>
        <taxon>Pseudomonadati</taxon>
        <taxon>Pseudomonadota</taxon>
        <taxon>Alphaproteobacteria</taxon>
        <taxon>Rhodobacterales</taxon>
        <taxon>Paracoccaceae</taxon>
        <taxon>Rubrimonas</taxon>
    </lineage>
</organism>
<dbReference type="Proteomes" id="UP000198703">
    <property type="component" value="Unassembled WGS sequence"/>
</dbReference>
<dbReference type="STRING" id="89524.SAMN05444370_10279"/>
<dbReference type="Gene3D" id="3.40.50.1820">
    <property type="entry name" value="alpha/beta hydrolase"/>
    <property type="match status" value="1"/>
</dbReference>
<name>A0A1H3WQP5_9RHOB</name>
<reference evidence="3 4" key="1">
    <citation type="submission" date="2016-10" db="EMBL/GenBank/DDBJ databases">
        <authorList>
            <person name="de Groot N.N."/>
        </authorList>
    </citation>
    <scope>NUCLEOTIDE SEQUENCE [LARGE SCALE GENOMIC DNA]</scope>
    <source>
        <strain evidence="3 4">DSM 15345</strain>
    </source>
</reference>
<keyword evidence="4" id="KW-1185">Reference proteome</keyword>
<evidence type="ECO:0000313" key="3">
    <source>
        <dbReference type="EMBL" id="SDZ89453.1"/>
    </source>
</evidence>
<dbReference type="OrthoDB" id="9806180at2"/>
<dbReference type="PANTHER" id="PTHR48081">
    <property type="entry name" value="AB HYDROLASE SUPERFAMILY PROTEIN C4A8.06C"/>
    <property type="match status" value="1"/>
</dbReference>
<protein>
    <submittedName>
        <fullName evidence="3">Acetyl esterase/lipase</fullName>
    </submittedName>
</protein>
<dbReference type="GO" id="GO:0016787">
    <property type="term" value="F:hydrolase activity"/>
    <property type="evidence" value="ECO:0007669"/>
    <property type="project" value="UniProtKB-KW"/>
</dbReference>
<dbReference type="InterPro" id="IPR029058">
    <property type="entry name" value="AB_hydrolase_fold"/>
</dbReference>
<dbReference type="Pfam" id="PF07859">
    <property type="entry name" value="Abhydrolase_3"/>
    <property type="match status" value="1"/>
</dbReference>
<dbReference type="InterPro" id="IPR050300">
    <property type="entry name" value="GDXG_lipolytic_enzyme"/>
</dbReference>
<evidence type="ECO:0000313" key="4">
    <source>
        <dbReference type="Proteomes" id="UP000198703"/>
    </source>
</evidence>
<dbReference type="EMBL" id="FNQM01000002">
    <property type="protein sequence ID" value="SDZ89453.1"/>
    <property type="molecule type" value="Genomic_DNA"/>
</dbReference>
<evidence type="ECO:0000256" key="1">
    <source>
        <dbReference type="ARBA" id="ARBA00022801"/>
    </source>
</evidence>
<gene>
    <name evidence="3" type="ORF">SAMN05444370_10279</name>
</gene>
<dbReference type="InterPro" id="IPR013094">
    <property type="entry name" value="AB_hydrolase_3"/>
</dbReference>
<evidence type="ECO:0000259" key="2">
    <source>
        <dbReference type="Pfam" id="PF07859"/>
    </source>
</evidence>
<accession>A0A1H3WQP5</accession>
<dbReference type="AlphaFoldDB" id="A0A1H3WQP5"/>
<dbReference type="SUPFAM" id="SSF53474">
    <property type="entry name" value="alpha/beta-Hydrolases"/>
    <property type="match status" value="1"/>
</dbReference>
<keyword evidence="1" id="KW-0378">Hydrolase</keyword>
<dbReference type="RefSeq" id="WP_093248342.1">
    <property type="nucleotide sequence ID" value="NZ_FNQM01000002.1"/>
</dbReference>
<sequence length="302" mass="31727">MTGDARPSTRMRLITAFLRHVNKPRVARAKNLAAMRGWLERAVPMLAAMPTGATPREVEGALWVGPSERGVAILYLHGGGFVMGAPETHRHLAAALALAADAPALVLRYRRAPEHPHPAQIDDALAAYRGLVARGLRVAAAGDSAGGGLACALTLAARREGLPDPACVAAFSPWCDMTLTSPTLRANMRSDAMLPAERFAEVVAMRMAGGDPRDPLASPVFARFDAPPPPLFITASRAELLAGDAAAMAEVWRAAGGRVTMRWSADAPHAWPVFVGAAPEADATVAEAGAFIASRLSGENRP</sequence>
<proteinExistence type="predicted"/>
<dbReference type="PANTHER" id="PTHR48081:SF8">
    <property type="entry name" value="ALPHA_BETA HYDROLASE FOLD-3 DOMAIN-CONTAINING PROTEIN-RELATED"/>
    <property type="match status" value="1"/>
</dbReference>